<dbReference type="EMBL" id="LAZR01004110">
    <property type="protein sequence ID" value="KKN11682.1"/>
    <property type="molecule type" value="Genomic_DNA"/>
</dbReference>
<name>A0A0F9NI71_9ZZZZ</name>
<reference evidence="1" key="1">
    <citation type="journal article" date="2015" name="Nature">
        <title>Complex archaea that bridge the gap between prokaryotes and eukaryotes.</title>
        <authorList>
            <person name="Spang A."/>
            <person name="Saw J.H."/>
            <person name="Jorgensen S.L."/>
            <person name="Zaremba-Niedzwiedzka K."/>
            <person name="Martijn J."/>
            <person name="Lind A.E."/>
            <person name="van Eijk R."/>
            <person name="Schleper C."/>
            <person name="Guy L."/>
            <person name="Ettema T.J."/>
        </authorList>
    </citation>
    <scope>NUCLEOTIDE SEQUENCE</scope>
</reference>
<accession>A0A0F9NI71</accession>
<sequence>MKSLHGERKDLSLKISDITDTSLIQKYQTRIDKLAKYVFKYVDHVYLLTLKKHKTMQKNASAKQERFFFTVIDKINEKIESVRTKIMLNVREFYFDDDLDLHIMVKNIPPSKYPLRGVKFRELPLRIKKDIIRILKANH</sequence>
<dbReference type="AlphaFoldDB" id="A0A0F9NI71"/>
<evidence type="ECO:0000313" key="1">
    <source>
        <dbReference type="EMBL" id="KKN11682.1"/>
    </source>
</evidence>
<comment type="caution">
    <text evidence="1">The sequence shown here is derived from an EMBL/GenBank/DDBJ whole genome shotgun (WGS) entry which is preliminary data.</text>
</comment>
<proteinExistence type="predicted"/>
<protein>
    <submittedName>
        <fullName evidence="1">Uncharacterized protein</fullName>
    </submittedName>
</protein>
<gene>
    <name evidence="1" type="ORF">LCGC14_1024100</name>
</gene>
<organism evidence="1">
    <name type="scientific">marine sediment metagenome</name>
    <dbReference type="NCBI Taxonomy" id="412755"/>
    <lineage>
        <taxon>unclassified sequences</taxon>
        <taxon>metagenomes</taxon>
        <taxon>ecological metagenomes</taxon>
    </lineage>
</organism>